<reference evidence="1" key="1">
    <citation type="journal article" date="2014" name="Front. Microbiol.">
        <title>High frequency of phylogenetically diverse reductive dehalogenase-homologous genes in deep subseafloor sedimentary metagenomes.</title>
        <authorList>
            <person name="Kawai M."/>
            <person name="Futagami T."/>
            <person name="Toyoda A."/>
            <person name="Takaki Y."/>
            <person name="Nishi S."/>
            <person name="Hori S."/>
            <person name="Arai W."/>
            <person name="Tsubouchi T."/>
            <person name="Morono Y."/>
            <person name="Uchiyama I."/>
            <person name="Ito T."/>
            <person name="Fujiyama A."/>
            <person name="Inagaki F."/>
            <person name="Takami H."/>
        </authorList>
    </citation>
    <scope>NUCLEOTIDE SEQUENCE</scope>
    <source>
        <strain evidence="1">Expedition CK06-06</strain>
    </source>
</reference>
<feature type="non-terminal residue" evidence="1">
    <location>
        <position position="1"/>
    </location>
</feature>
<evidence type="ECO:0000313" key="1">
    <source>
        <dbReference type="EMBL" id="GAG64253.1"/>
    </source>
</evidence>
<accession>X0ZUU1</accession>
<proteinExistence type="predicted"/>
<organism evidence="1">
    <name type="scientific">marine sediment metagenome</name>
    <dbReference type="NCBI Taxonomy" id="412755"/>
    <lineage>
        <taxon>unclassified sequences</taxon>
        <taxon>metagenomes</taxon>
        <taxon>ecological metagenomes</taxon>
    </lineage>
</organism>
<gene>
    <name evidence="1" type="ORF">S01H4_20424</name>
</gene>
<dbReference type="AlphaFoldDB" id="X0ZUU1"/>
<sequence>SMSCEITTANFPSRHEKSHKSFVNRRDFLRKTSAAAVAALITGCNRNEDLSNTYQDNKAITPSSSWWQKGGFIVHNTVDTRQIDKGLIRAYVNGEWQKFKIVELPKRFVDWSMKTRIARLDRMIRAGGMDPRDLAGSHNACVATYGGPSRDSAISLNTAYKGMGFTVHSEKLAETTQRINEERIRIESDSKNNPLMQMYAKVKFFADYYQDTSNLDRTKQVSLELFASPDFPTHTFLNMMANPITSASFLAFPTFEIRAVPQLIHPKNPGLSKTEKNLIAYTNAIHDFIHSGAGACMTCVYHVIELFDDTPNDRCKGKRIV</sequence>
<dbReference type="InterPro" id="IPR019546">
    <property type="entry name" value="TAT_signal_bac_arc"/>
</dbReference>
<dbReference type="NCBIfam" id="TIGR01409">
    <property type="entry name" value="TAT_signal_seq"/>
    <property type="match status" value="1"/>
</dbReference>
<name>X0ZUU1_9ZZZZ</name>
<comment type="caution">
    <text evidence="1">The sequence shown here is derived from an EMBL/GenBank/DDBJ whole genome shotgun (WGS) entry which is preliminary data.</text>
</comment>
<protein>
    <submittedName>
        <fullName evidence="1">Uncharacterized protein</fullName>
    </submittedName>
</protein>
<dbReference type="EMBL" id="BART01009181">
    <property type="protein sequence ID" value="GAG64253.1"/>
    <property type="molecule type" value="Genomic_DNA"/>
</dbReference>